<reference evidence="3 4" key="1">
    <citation type="submission" date="2019-09" db="EMBL/GenBank/DDBJ databases">
        <title>Draft genome of the ectomycorrhizal ascomycete Sphaerosporella brunnea.</title>
        <authorList>
            <consortium name="DOE Joint Genome Institute"/>
            <person name="Benucci G.M."/>
            <person name="Marozzi G."/>
            <person name="Antonielli L."/>
            <person name="Sanchez S."/>
            <person name="Marco P."/>
            <person name="Wang X."/>
            <person name="Falini L.B."/>
            <person name="Barry K."/>
            <person name="Haridas S."/>
            <person name="Lipzen A."/>
            <person name="Labutti K."/>
            <person name="Grigoriev I.V."/>
            <person name="Murat C."/>
            <person name="Martin F."/>
            <person name="Albertini E."/>
            <person name="Donnini D."/>
            <person name="Bonito G."/>
        </authorList>
    </citation>
    <scope>NUCLEOTIDE SEQUENCE [LARGE SCALE GENOMIC DNA]</scope>
    <source>
        <strain evidence="3 4">Sb_GMNB300</strain>
    </source>
</reference>
<gene>
    <name evidence="3" type="ORF">FN846DRAFT_976087</name>
</gene>
<feature type="chain" id="PRO_5023888032" description="Secreted protein" evidence="2">
    <location>
        <begin position="22"/>
        <end position="130"/>
    </location>
</feature>
<name>A0A5J5EH74_9PEZI</name>
<feature type="signal peptide" evidence="2">
    <location>
        <begin position="1"/>
        <end position="21"/>
    </location>
</feature>
<dbReference type="Proteomes" id="UP000326924">
    <property type="component" value="Unassembled WGS sequence"/>
</dbReference>
<organism evidence="3 4">
    <name type="scientific">Sphaerosporella brunnea</name>
    <dbReference type="NCBI Taxonomy" id="1250544"/>
    <lineage>
        <taxon>Eukaryota</taxon>
        <taxon>Fungi</taxon>
        <taxon>Dikarya</taxon>
        <taxon>Ascomycota</taxon>
        <taxon>Pezizomycotina</taxon>
        <taxon>Pezizomycetes</taxon>
        <taxon>Pezizales</taxon>
        <taxon>Pyronemataceae</taxon>
        <taxon>Sphaerosporella</taxon>
    </lineage>
</organism>
<dbReference type="InParanoid" id="A0A5J5EH74"/>
<evidence type="ECO:0008006" key="5">
    <source>
        <dbReference type="Google" id="ProtNLM"/>
    </source>
</evidence>
<dbReference type="AlphaFoldDB" id="A0A5J5EH74"/>
<evidence type="ECO:0000256" key="1">
    <source>
        <dbReference type="SAM" id="MobiDB-lite"/>
    </source>
</evidence>
<protein>
    <recommendedName>
        <fullName evidence="5">Secreted protein</fullName>
    </recommendedName>
</protein>
<evidence type="ECO:0000313" key="3">
    <source>
        <dbReference type="EMBL" id="KAA8894058.1"/>
    </source>
</evidence>
<keyword evidence="4" id="KW-1185">Reference proteome</keyword>
<comment type="caution">
    <text evidence="3">The sequence shown here is derived from an EMBL/GenBank/DDBJ whole genome shotgun (WGS) entry which is preliminary data.</text>
</comment>
<evidence type="ECO:0000256" key="2">
    <source>
        <dbReference type="SAM" id="SignalP"/>
    </source>
</evidence>
<accession>A0A5J5EH74</accession>
<feature type="region of interest" description="Disordered" evidence="1">
    <location>
        <begin position="92"/>
        <end position="130"/>
    </location>
</feature>
<feature type="compositionally biased region" description="Polar residues" evidence="1">
    <location>
        <begin position="105"/>
        <end position="117"/>
    </location>
</feature>
<proteinExistence type="predicted"/>
<sequence>MPSSSLLFFIFIFLFLSGALPTSDTYLHVRVLGTCPYSLLANQPAGNASPNRLPNCGSEGMDPDHDRLRVSTSARRRDLVWFAYLILSSQSPWAPDQKDTDLPASHTTTHANPSQAIGSRKIAARAKRWA</sequence>
<evidence type="ECO:0000313" key="4">
    <source>
        <dbReference type="Proteomes" id="UP000326924"/>
    </source>
</evidence>
<dbReference type="EMBL" id="VXIS01000370">
    <property type="protein sequence ID" value="KAA8894058.1"/>
    <property type="molecule type" value="Genomic_DNA"/>
</dbReference>
<keyword evidence="2" id="KW-0732">Signal</keyword>